<reference evidence="5 6" key="1">
    <citation type="journal article" date="2013" name="Genome Biol. Evol.">
        <title>Genomes of Stigonematalean cyanobacteria (subsection V) and the evolution of oxygenic photosynthesis from prokaryotes to plastids.</title>
        <authorList>
            <person name="Dagan T."/>
            <person name="Roettger M."/>
            <person name="Stucken K."/>
            <person name="Landan G."/>
            <person name="Koch R."/>
            <person name="Major P."/>
            <person name="Gould S.B."/>
            <person name="Goremykin V.V."/>
            <person name="Rippka R."/>
            <person name="Tandeau de Marsac N."/>
            <person name="Gugger M."/>
            <person name="Lockhart P.J."/>
            <person name="Allen J.F."/>
            <person name="Brune I."/>
            <person name="Maus I."/>
            <person name="Puhler A."/>
            <person name="Martin W.F."/>
        </authorList>
    </citation>
    <scope>NUCLEOTIDE SEQUENCE [LARGE SCALE GENOMIC DNA]</scope>
    <source>
        <strain evidence="5 6">PCC 7110</strain>
    </source>
</reference>
<keyword evidence="2" id="KW-0964">Secreted</keyword>
<feature type="region of interest" description="Disordered" evidence="3">
    <location>
        <begin position="686"/>
        <end position="710"/>
    </location>
</feature>
<feature type="compositionally biased region" description="Polar residues" evidence="3">
    <location>
        <begin position="686"/>
        <end position="700"/>
    </location>
</feature>
<dbReference type="Pfam" id="PF14252">
    <property type="entry name" value="DUF4347"/>
    <property type="match status" value="1"/>
</dbReference>
<dbReference type="OrthoDB" id="490661at2"/>
<dbReference type="InterPro" id="IPR011049">
    <property type="entry name" value="Serralysin-like_metalloprot_C"/>
</dbReference>
<keyword evidence="6" id="KW-1185">Reference proteome</keyword>
<evidence type="ECO:0000256" key="2">
    <source>
        <dbReference type="ARBA" id="ARBA00022525"/>
    </source>
</evidence>
<evidence type="ECO:0000313" key="5">
    <source>
        <dbReference type="EMBL" id="KYC36879.1"/>
    </source>
</evidence>
<evidence type="ECO:0000256" key="1">
    <source>
        <dbReference type="ARBA" id="ARBA00004613"/>
    </source>
</evidence>
<evidence type="ECO:0000259" key="4">
    <source>
        <dbReference type="Pfam" id="PF14252"/>
    </source>
</evidence>
<dbReference type="PROSITE" id="PS00330">
    <property type="entry name" value="HEMOLYSIN_CALCIUM"/>
    <property type="match status" value="13"/>
</dbReference>
<dbReference type="PANTHER" id="PTHR38340:SF1">
    <property type="entry name" value="S-LAYER PROTEIN"/>
    <property type="match status" value="1"/>
</dbReference>
<organism evidence="5 6">
    <name type="scientific">Scytonema hofmannii PCC 7110</name>
    <dbReference type="NCBI Taxonomy" id="128403"/>
    <lineage>
        <taxon>Bacteria</taxon>
        <taxon>Bacillati</taxon>
        <taxon>Cyanobacteriota</taxon>
        <taxon>Cyanophyceae</taxon>
        <taxon>Nostocales</taxon>
        <taxon>Scytonemataceae</taxon>
        <taxon>Scytonema</taxon>
    </lineage>
</organism>
<feature type="region of interest" description="Disordered" evidence="3">
    <location>
        <begin position="306"/>
        <end position="334"/>
    </location>
</feature>
<name>A0A139WWR3_9CYAN</name>
<feature type="domain" description="DUF4347" evidence="4">
    <location>
        <begin position="8"/>
        <end position="166"/>
    </location>
</feature>
<dbReference type="PANTHER" id="PTHR38340">
    <property type="entry name" value="S-LAYER PROTEIN"/>
    <property type="match status" value="1"/>
</dbReference>
<dbReference type="InterPro" id="IPR018511">
    <property type="entry name" value="Hemolysin-typ_Ca-bd_CS"/>
</dbReference>
<dbReference type="InterPro" id="IPR050557">
    <property type="entry name" value="RTX_toxin/Mannuronan_C5-epim"/>
</dbReference>
<dbReference type="STRING" id="128403.WA1_45295"/>
<sequence length="1459" mass="145892">MNTKATSVLFIDSSVKNYELLLKGVAPEIEVVVLDSKQNGVEQITQVLLQCRGIENVHIVSHGSPGTLYLGNTQLSLGTLEHYTEQLKAWFSQSSNSPQLPNLFLYGCNVGASNDGQNFLKRLHSLTGANIAASNDLTGSSILGGDWELEVKVGEINTSVALSSTASEIGLLNTNIINGTSANDTLTGSAAADEINGYEGNDSLYGRGGNDILNGGSGADTIFGGAGDDTIDGGDGIDMLNETADVNFTLTNTQLIGLGSDTLRNIEQARLAGGNGDNTLDASEFTLGSVSLFGGAGNDTLKGGASHDNLSGGTDNDIIQGGAGNDNLSGNGGDDTIDGGDGIDVLRETADVNFTLTNTQLVGLGSDTFINIEQAILAGGNGNNTLDASAFTLGRVWLYGGAGNDTLIGSAKKDILSGGAGNDYLSGGAGDDNFDGGDGIDTLSETADVNFILKNTQLTGIGPDTLSNIEQVVLNGGNSNNTIDASAFTLGRVWLSGGGGNDVIKGSAGDDTLDGGDGIDTVSETADVNFTLTNTQLIGISADTLSNIEQVTLVGGNSDNIINASTFTLGNVSLSGGAGNDTVSGGAGNDTVSGGAGNDTVSGGMGNDTIDGGDGIDLLSETANVNFILTNSQLTGTGNDTLSSIEQAKLAGGNGDNTIDASAFTLGTVSLFGGAGNDVIKGGTSHDSISGGSGNDTINGNAGHDNISGDGGDNVIDGGYGIDTLRETADVNFTLTNTELIGLGKDIFTNIEQVMLSGGNGDNTLDASTFSLGTVWLYGVAGNDTLKGSIKNDNLSGGTGNDIIDGGKGFDTLSESGDVNFTLTNTQLTGLGSDVLNSIEQVRLTGGISNNTIDASAFTLGSVSLFGDAGNDILKGSLGNDTLSGGAGNDIIEGGNGTDTVSDAADTNFSLTNTQLIGAGIDTLNSIEQASLTGGVSDNILDASAFTLGGVFLFGAAGNDTLKGTSSNDTLSGGAGNDIIEGGIGTDTVSDAADVNFTLTNSQLIGAGIDTLVSIEQASLTGGISNNTLDASAFTLGSVTLSGGEGNDTLIACASNDTLSGGGGDDNINGGSGTDTLSESGDLDFTLTNTQLTGLGNDTFSNIEQAKLTGGISNNTINASAFSLGNVSLFGGEGNDILIGGTLNDTLSGGEGNDTIDGGTGNDTLSESADVNFTLTNTQLVGLGNDTFSNIEQVTLTGGTDNNVLDASAFTLTSVTLSGGAGNDILNGGAGNDILNGGAGNDVLNGGAGNDTFNSSAGNDTIDGDSGKDLLNESANVNFTLTNTQLVGLGNHSISNIEQVKLTGGIGDNTINASAFTLGDVTLVGGDGKDILTGGASHDFLYGQNGNDTLKGDAGNDTLSGGVGDDLLNGGAGFDKLYGDAGADTFVLVSGNGTDNIYSFEDSVDKLGLSGALTYGALTITYSGGNTSIRVTSTNEVLATLISINSSLINENDFTSVSG</sequence>
<dbReference type="InterPro" id="IPR025592">
    <property type="entry name" value="DUF4347"/>
</dbReference>
<dbReference type="InterPro" id="IPR001343">
    <property type="entry name" value="Hemolysn_Ca-bd"/>
</dbReference>
<comment type="subcellular location">
    <subcellularLocation>
        <location evidence="1">Secreted</location>
    </subcellularLocation>
</comment>
<proteinExistence type="predicted"/>
<dbReference type="GO" id="GO:0005509">
    <property type="term" value="F:calcium ion binding"/>
    <property type="evidence" value="ECO:0007669"/>
    <property type="project" value="InterPro"/>
</dbReference>
<dbReference type="PRINTS" id="PR00313">
    <property type="entry name" value="CABNDNGRPT"/>
</dbReference>
<dbReference type="RefSeq" id="WP_017744127.1">
    <property type="nucleotide sequence ID" value="NZ_KQ976354.1"/>
</dbReference>
<comment type="caution">
    <text evidence="5">The sequence shown here is derived from an EMBL/GenBank/DDBJ whole genome shotgun (WGS) entry which is preliminary data.</text>
</comment>
<dbReference type="EMBL" id="ANNX02000047">
    <property type="protein sequence ID" value="KYC36879.1"/>
    <property type="molecule type" value="Genomic_DNA"/>
</dbReference>
<dbReference type="Pfam" id="PF00353">
    <property type="entry name" value="HemolysinCabind"/>
    <property type="match status" value="15"/>
</dbReference>
<dbReference type="GO" id="GO:0005576">
    <property type="term" value="C:extracellular region"/>
    <property type="evidence" value="ECO:0007669"/>
    <property type="project" value="UniProtKB-SubCell"/>
</dbReference>
<dbReference type="SUPFAM" id="SSF51120">
    <property type="entry name" value="beta-Roll"/>
    <property type="match status" value="12"/>
</dbReference>
<evidence type="ECO:0000256" key="3">
    <source>
        <dbReference type="SAM" id="MobiDB-lite"/>
    </source>
</evidence>
<gene>
    <name evidence="5" type="ORF">WA1_45295</name>
</gene>
<accession>A0A139WWR3</accession>
<protein>
    <recommendedName>
        <fullName evidence="4">DUF4347 domain-containing protein</fullName>
    </recommendedName>
</protein>
<dbReference type="Proteomes" id="UP000076925">
    <property type="component" value="Unassembled WGS sequence"/>
</dbReference>
<dbReference type="Gene3D" id="2.150.10.10">
    <property type="entry name" value="Serralysin-like metalloprotease, C-terminal"/>
    <property type="match status" value="8"/>
</dbReference>
<evidence type="ECO:0000313" key="6">
    <source>
        <dbReference type="Proteomes" id="UP000076925"/>
    </source>
</evidence>